<evidence type="ECO:0000256" key="3">
    <source>
        <dbReference type="ARBA" id="ARBA00022723"/>
    </source>
</evidence>
<dbReference type="GO" id="GO:0006364">
    <property type="term" value="P:rRNA processing"/>
    <property type="evidence" value="ECO:0007669"/>
    <property type="project" value="TreeGrafter"/>
</dbReference>
<evidence type="ECO:0000256" key="6">
    <source>
        <dbReference type="ARBA" id="ARBA00022842"/>
    </source>
</evidence>
<dbReference type="GO" id="GO:0046872">
    <property type="term" value="F:metal ion binding"/>
    <property type="evidence" value="ECO:0007669"/>
    <property type="project" value="UniProtKB-KW"/>
</dbReference>
<evidence type="ECO:0000256" key="1">
    <source>
        <dbReference type="ARBA" id="ARBA00001946"/>
    </source>
</evidence>
<evidence type="ECO:0000313" key="9">
    <source>
        <dbReference type="EMBL" id="EQD47121.1"/>
    </source>
</evidence>
<dbReference type="GO" id="GO:0005737">
    <property type="term" value="C:cytoplasm"/>
    <property type="evidence" value="ECO:0007669"/>
    <property type="project" value="TreeGrafter"/>
</dbReference>
<dbReference type="PANTHER" id="PTHR30001">
    <property type="entry name" value="RIBONUCLEASE"/>
    <property type="match status" value="1"/>
</dbReference>
<protein>
    <submittedName>
        <fullName evidence="9">Ribonuclease E</fullName>
    </submittedName>
</protein>
<keyword evidence="2" id="KW-0540">Nuclease</keyword>
<keyword evidence="4" id="KW-0255">Endonuclease</keyword>
<dbReference type="PANTHER" id="PTHR30001:SF1">
    <property type="entry name" value="RIBONUCLEASE E_G-LIKE PROTEIN, CHLOROPLASTIC"/>
    <property type="match status" value="1"/>
</dbReference>
<comment type="cofactor">
    <cofactor evidence="1">
        <name>Mg(2+)</name>
        <dbReference type="ChEBI" id="CHEBI:18420"/>
    </cofactor>
</comment>
<feature type="non-terminal residue" evidence="9">
    <location>
        <position position="107"/>
    </location>
</feature>
<reference evidence="9" key="2">
    <citation type="journal article" date="2014" name="ISME J.">
        <title>Microbial stratification in low pH oxic and suboxic macroscopic growths along an acid mine drainage.</title>
        <authorList>
            <person name="Mendez-Garcia C."/>
            <person name="Mesa V."/>
            <person name="Sprenger R.R."/>
            <person name="Richter M."/>
            <person name="Diez M.S."/>
            <person name="Solano J."/>
            <person name="Bargiela R."/>
            <person name="Golyshina O.V."/>
            <person name="Manteca A."/>
            <person name="Ramos J.L."/>
            <person name="Gallego J.R."/>
            <person name="Llorente I."/>
            <person name="Martins Dos Santos V.A."/>
            <person name="Jensen O.N."/>
            <person name="Pelaez A.I."/>
            <person name="Sanchez J."/>
            <person name="Ferrer M."/>
        </authorList>
    </citation>
    <scope>NUCLEOTIDE SEQUENCE</scope>
</reference>
<evidence type="ECO:0000256" key="4">
    <source>
        <dbReference type="ARBA" id="ARBA00022759"/>
    </source>
</evidence>
<dbReference type="Pfam" id="PF10150">
    <property type="entry name" value="RNase_E_G"/>
    <property type="match status" value="1"/>
</dbReference>
<keyword evidence="5" id="KW-0378">Hydrolase</keyword>
<feature type="domain" description="RNA-binding protein AU-1/Ribonuclease E/G" evidence="8">
    <location>
        <begin position="1"/>
        <end position="107"/>
    </location>
</feature>
<name>T0ZG11_9ZZZZ</name>
<dbReference type="InterPro" id="IPR019307">
    <property type="entry name" value="RNA-bd_AU-1/RNase_E/G"/>
</dbReference>
<dbReference type="InterPro" id="IPR004659">
    <property type="entry name" value="RNase_E/G"/>
</dbReference>
<reference evidence="9" key="1">
    <citation type="submission" date="2013-08" db="EMBL/GenBank/DDBJ databases">
        <authorList>
            <person name="Mendez C."/>
            <person name="Richter M."/>
            <person name="Ferrer M."/>
            <person name="Sanchez J."/>
        </authorList>
    </citation>
    <scope>NUCLEOTIDE SEQUENCE</scope>
</reference>
<sequence length="107" mass="12076">MVLMPENPKAAGVSRKIDGEDREEARQILSGLKIPDSMGVILRTAAMGRTSEEVQWDLDYLVQLWGAIKKAAEVRKAPFLVYQEDNIVLRALRDHLKTDISEILIDD</sequence>
<evidence type="ECO:0000256" key="2">
    <source>
        <dbReference type="ARBA" id="ARBA00022722"/>
    </source>
</evidence>
<dbReference type="AlphaFoldDB" id="T0ZG11"/>
<evidence type="ECO:0000256" key="5">
    <source>
        <dbReference type="ARBA" id="ARBA00022801"/>
    </source>
</evidence>
<dbReference type="GO" id="GO:0003723">
    <property type="term" value="F:RNA binding"/>
    <property type="evidence" value="ECO:0007669"/>
    <property type="project" value="UniProtKB-KW"/>
</dbReference>
<accession>T0ZG11</accession>
<keyword evidence="6" id="KW-0460">Magnesium</keyword>
<proteinExistence type="predicted"/>
<dbReference type="GO" id="GO:0016787">
    <property type="term" value="F:hydrolase activity"/>
    <property type="evidence" value="ECO:0007669"/>
    <property type="project" value="UniProtKB-KW"/>
</dbReference>
<organism evidence="9">
    <name type="scientific">mine drainage metagenome</name>
    <dbReference type="NCBI Taxonomy" id="410659"/>
    <lineage>
        <taxon>unclassified sequences</taxon>
        <taxon>metagenomes</taxon>
        <taxon>ecological metagenomes</taxon>
    </lineage>
</organism>
<evidence type="ECO:0000259" key="8">
    <source>
        <dbReference type="Pfam" id="PF10150"/>
    </source>
</evidence>
<evidence type="ECO:0000256" key="7">
    <source>
        <dbReference type="ARBA" id="ARBA00022884"/>
    </source>
</evidence>
<gene>
    <name evidence="9" type="ORF">B2A_08569</name>
</gene>
<comment type="caution">
    <text evidence="9">The sequence shown here is derived from an EMBL/GenBank/DDBJ whole genome shotgun (WGS) entry which is preliminary data.</text>
</comment>
<keyword evidence="7" id="KW-0694">RNA-binding</keyword>
<keyword evidence="3" id="KW-0479">Metal-binding</keyword>
<dbReference type="EMBL" id="AUZZ01006176">
    <property type="protein sequence ID" value="EQD47121.1"/>
    <property type="molecule type" value="Genomic_DNA"/>
</dbReference>
<dbReference type="GO" id="GO:0004519">
    <property type="term" value="F:endonuclease activity"/>
    <property type="evidence" value="ECO:0007669"/>
    <property type="project" value="UniProtKB-KW"/>
</dbReference>
<dbReference type="GO" id="GO:0004540">
    <property type="term" value="F:RNA nuclease activity"/>
    <property type="evidence" value="ECO:0007669"/>
    <property type="project" value="InterPro"/>
</dbReference>